<comment type="similarity">
    <text evidence="2">Belongs to the virb1 family.</text>
</comment>
<dbReference type="InterPro" id="IPR008939">
    <property type="entry name" value="Lytic_TGlycosylase_superhlx_U"/>
</dbReference>
<feature type="domain" description="Transglycosylase SLT" evidence="5">
    <location>
        <begin position="495"/>
        <end position="597"/>
    </location>
</feature>
<dbReference type="Proteomes" id="UP000471435">
    <property type="component" value="Unassembled WGS sequence"/>
</dbReference>
<dbReference type="AlphaFoldDB" id="A0A6I4UXM5"/>
<dbReference type="GO" id="GO:0004553">
    <property type="term" value="F:hydrolase activity, hydrolyzing O-glycosyl compounds"/>
    <property type="evidence" value="ECO:0007669"/>
    <property type="project" value="InterPro"/>
</dbReference>
<dbReference type="Gene3D" id="1.10.530.10">
    <property type="match status" value="1"/>
</dbReference>
<organism evidence="6 7">
    <name type="scientific">Pontixanthobacter luteolus</name>
    <dbReference type="NCBI Taxonomy" id="295089"/>
    <lineage>
        <taxon>Bacteria</taxon>
        <taxon>Pseudomonadati</taxon>
        <taxon>Pseudomonadota</taxon>
        <taxon>Alphaproteobacteria</taxon>
        <taxon>Sphingomonadales</taxon>
        <taxon>Erythrobacteraceae</taxon>
        <taxon>Pontixanthobacter</taxon>
    </lineage>
</organism>
<comment type="similarity">
    <text evidence="1">Belongs to the transglycosylase Slt family.</text>
</comment>
<dbReference type="GO" id="GO:0042597">
    <property type="term" value="C:periplasmic space"/>
    <property type="evidence" value="ECO:0007669"/>
    <property type="project" value="InterPro"/>
</dbReference>
<dbReference type="Pfam" id="PF01464">
    <property type="entry name" value="SLT"/>
    <property type="match status" value="1"/>
</dbReference>
<dbReference type="InterPro" id="IPR023346">
    <property type="entry name" value="Lysozyme-like_dom_sf"/>
</dbReference>
<feature type="signal peptide" evidence="4">
    <location>
        <begin position="1"/>
        <end position="28"/>
    </location>
</feature>
<evidence type="ECO:0000259" key="5">
    <source>
        <dbReference type="Pfam" id="PF01464"/>
    </source>
</evidence>
<dbReference type="SUPFAM" id="SSF48435">
    <property type="entry name" value="Bacterial muramidases"/>
    <property type="match status" value="1"/>
</dbReference>
<evidence type="ECO:0000256" key="2">
    <source>
        <dbReference type="ARBA" id="ARBA00009387"/>
    </source>
</evidence>
<reference evidence="6 7" key="1">
    <citation type="submission" date="2019-12" db="EMBL/GenBank/DDBJ databases">
        <title>Genomic-based taxomic classification of the family Erythrobacteraceae.</title>
        <authorList>
            <person name="Xu L."/>
        </authorList>
    </citation>
    <scope>NUCLEOTIDE SEQUENCE [LARGE SCALE GENOMIC DNA]</scope>
    <source>
        <strain evidence="6 7">SW-109</strain>
    </source>
</reference>
<gene>
    <name evidence="6" type="ORF">GRI43_02800</name>
</gene>
<keyword evidence="3 4" id="KW-0732">Signal</keyword>
<evidence type="ECO:0000256" key="4">
    <source>
        <dbReference type="SAM" id="SignalP"/>
    </source>
</evidence>
<dbReference type="CDD" id="cd13401">
    <property type="entry name" value="Slt70-like"/>
    <property type="match status" value="1"/>
</dbReference>
<dbReference type="EMBL" id="WTYP01000001">
    <property type="protein sequence ID" value="MXP46323.1"/>
    <property type="molecule type" value="Genomic_DNA"/>
</dbReference>
<evidence type="ECO:0000313" key="6">
    <source>
        <dbReference type="EMBL" id="MXP46323.1"/>
    </source>
</evidence>
<accession>A0A6I4UXM5</accession>
<keyword evidence="7" id="KW-1185">Reference proteome</keyword>
<protein>
    <submittedName>
        <fullName evidence="6">Transglycosylase SLT domain-containing protein</fullName>
    </submittedName>
</protein>
<sequence>MSSMDLKRLPLIALLTVPALTASAPAFAQPASSWDQARAEMVAKAPTRMAQAIDRWEFLIGNDRMGFDDYAGFVLAYPGFPQEAKLRIRAEDALDNEPVSSERLVAYFDAMPPLTNSAKARYALALSAVGRTEAREVALEAWRGGEMSGPSSAYLEGLFGSQFTQADHDARMDALLWQGDVESARRQIAKVSPGKQDLYMARLAYLKREEPDSVGIAVPAEAARDPGYLYNRIRHLRASGQGSTAVNLLASRQSFSEIPFDSESLLTEMLRLARTGNARQSQQIAAKVDDMFVQGADISTLSYRIRDDYTSLMWLGGTDAMWKLGDPDSAAPLFYRYGAAAQTPQTRSKGFYWAGLAAQRAGDIDGANRYYEMAASYPDRFYGLLALNKLGRDVPALANNANAAPTREQAAAFSASPLANAVREVSRGAPWRTGIQFYRAVAQQADTLAEHALVADLARETGRRDLAVNVAEAAAADGHDEFVAQGFPTLQTPPGTNWTMVHAISRQESQFAQNAISHAGARGLMQLMPGTAREQAGKLGMQYMSANLIDSPSYNIQLGDAYFARMLAYYDGAYPLAIAAYNAGPGNVNKFLRRNGDPRTGSVDWITWIEQIPIYETKNYVQRVLENAVVYEHLYPDKARYGTPRKLETYLN</sequence>
<dbReference type="PANTHER" id="PTHR37423:SF2">
    <property type="entry name" value="MEMBRANE-BOUND LYTIC MUREIN TRANSGLYCOSYLASE C"/>
    <property type="match status" value="1"/>
</dbReference>
<proteinExistence type="inferred from homology"/>
<dbReference type="OrthoDB" id="9815002at2"/>
<dbReference type="PANTHER" id="PTHR37423">
    <property type="entry name" value="SOLUBLE LYTIC MUREIN TRANSGLYCOSYLASE-RELATED"/>
    <property type="match status" value="1"/>
</dbReference>
<evidence type="ECO:0000313" key="7">
    <source>
        <dbReference type="Proteomes" id="UP000471435"/>
    </source>
</evidence>
<evidence type="ECO:0000256" key="3">
    <source>
        <dbReference type="ARBA" id="ARBA00022729"/>
    </source>
</evidence>
<dbReference type="RefSeq" id="WP_160729569.1">
    <property type="nucleotide sequence ID" value="NZ_CANLWR010000001.1"/>
</dbReference>
<evidence type="ECO:0000256" key="1">
    <source>
        <dbReference type="ARBA" id="ARBA00007734"/>
    </source>
</evidence>
<dbReference type="InterPro" id="IPR008258">
    <property type="entry name" value="Transglycosylase_SLT_dom_1"/>
</dbReference>
<dbReference type="Gene3D" id="1.25.20.10">
    <property type="entry name" value="Bacterial muramidases"/>
    <property type="match status" value="1"/>
</dbReference>
<comment type="caution">
    <text evidence="6">The sequence shown here is derived from an EMBL/GenBank/DDBJ whole genome shotgun (WGS) entry which is preliminary data.</text>
</comment>
<name>A0A6I4UXM5_9SPHN</name>
<dbReference type="SUPFAM" id="SSF53955">
    <property type="entry name" value="Lysozyme-like"/>
    <property type="match status" value="1"/>
</dbReference>
<feature type="chain" id="PRO_5026079150" evidence="4">
    <location>
        <begin position="29"/>
        <end position="652"/>
    </location>
</feature>